<dbReference type="EMBL" id="JIBK01000011">
    <property type="protein sequence ID" value="POM83259.1"/>
    <property type="molecule type" value="Genomic_DNA"/>
</dbReference>
<feature type="coiled-coil region" evidence="1">
    <location>
        <begin position="82"/>
        <end position="119"/>
    </location>
</feature>
<comment type="caution">
    <text evidence="2">The sequence shown here is derived from an EMBL/GenBank/DDBJ whole genome shotgun (WGS) entry which is preliminary data.</text>
</comment>
<evidence type="ECO:0000256" key="1">
    <source>
        <dbReference type="SAM" id="Coils"/>
    </source>
</evidence>
<dbReference type="OrthoDB" id="341516at2759"/>
<sequence>MNTEKLLVHEEDIIEYDTPKIKKKNQEDLEITRIEEMKTNDKSESRVNLTDRYIQLEDKINGKIYELFNNSNFITLLEKYDINNEKETLKILNEELANNETQKENYENLLEIKKDYNELTQLFNELNFNEENKHILIERIRQNDKKLLDSSLLNNQLISSDNNAGIFKSNDYLKLLLLDLRILKKRVSLNNEFLLEKEMITDMLNRNRVHFFTLRMNDLLQRHIEDVDTLNKKDEDSFYLESVLRKKVNFIHMENLQLKEQINRNFFLINKKDQEINKLSFTLFSLQDQLDDSINNIRMKLKSKYGNLIYLQEDKTFDPVNSGEFLNKNTLENNQIDAHSLNIKELSQDSQVLFINKEIDNQNNNLNMHAHIRRHNYNINNNLFKGGAELLRINNDQAEVQKNSVISGIEKRFHELRSSIPSKLNILSQCKHVKSVTSTPRDSVEQINNHHLIITPVDVECELIEKDESKAQYEISVDKRINDNELAVIQKQCDQNKSKDDHKNIRKTAELTNDIETITEEIEGDKCVNNKDVCHKNESNINNNVSESEKIKKSNARPNLSLQNYKTTDKKINKTISDQKNVQENERINGKNLVKSGKGTDFSNSRASSKEHIKAVNDQLSNFIKPTVNSLSKKRTKSKERLADDYNNSNSNSFYRTNSKTNLISMTNLKGGIFDDSYMNNESIISADILSKRNLRKMNSDLETIVPKVKTTNLVNNSTFVISNKSSTVDKYLNDQKVEHSNVNESNDQPNYGTNAPIVRAYKATIQTINSINEFQANNNTEKSTNTIKKNVASNETDSYLIYSPEAKLLDLQPSNYMEANNLKTTDTNLTRSNTTPLLNNISNNNNNQYYPANLLNSRSSSSFFNMNTIQNTTNTTLLNGNINTVPNTNTNNSLQYVAPVPTPITIDAVQQKIVFPNHFHALYK</sequence>
<dbReference type="AlphaFoldDB" id="A0A2P4YZK4"/>
<accession>A0A2P4YZK4</accession>
<keyword evidence="1" id="KW-0175">Coiled coil</keyword>
<reference evidence="2 3" key="1">
    <citation type="submission" date="2014-04" db="EMBL/GenBank/DDBJ databases">
        <title>Comparative Genomics of Cryptosporidium Species.</title>
        <authorList>
            <person name="Silva J.C."/>
            <person name="Su Q."/>
            <person name="Chalmers R."/>
            <person name="Chibucos M.C."/>
            <person name="Elwin K."/>
            <person name="Godinez A."/>
            <person name="Guo F."/>
            <person name="Huynh K."/>
            <person name="Orvis J."/>
            <person name="Ott S."/>
            <person name="Sadzewicz L."/>
            <person name="Sengamalay N."/>
            <person name="Shetty A."/>
            <person name="Sun M."/>
            <person name="Tallon L."/>
            <person name="Xiao L."/>
            <person name="Zhang H."/>
            <person name="Fraser C.M."/>
            <person name="Zhu G."/>
            <person name="Kissinger J."/>
            <person name="Widmer G."/>
        </authorList>
    </citation>
    <scope>NUCLEOTIDE SEQUENCE [LARGE SCALE GENOMIC DNA]</scope>
    <source>
        <strain evidence="2 3">UKMEL1</strain>
    </source>
</reference>
<organism evidence="2 3">
    <name type="scientific">Cryptosporidium meleagridis</name>
    <dbReference type="NCBI Taxonomy" id="93969"/>
    <lineage>
        <taxon>Eukaryota</taxon>
        <taxon>Sar</taxon>
        <taxon>Alveolata</taxon>
        <taxon>Apicomplexa</taxon>
        <taxon>Conoidasida</taxon>
        <taxon>Coccidia</taxon>
        <taxon>Eucoccidiorida</taxon>
        <taxon>Eimeriorina</taxon>
        <taxon>Cryptosporidiidae</taxon>
        <taxon>Cryptosporidium</taxon>
    </lineage>
</organism>
<proteinExistence type="predicted"/>
<protein>
    <submittedName>
        <fullName evidence="2">Uncharacterized protein</fullName>
    </submittedName>
</protein>
<dbReference type="Proteomes" id="UP000236928">
    <property type="component" value="Unassembled WGS sequence"/>
</dbReference>
<name>A0A2P4YZK4_9CRYT</name>
<evidence type="ECO:0000313" key="2">
    <source>
        <dbReference type="EMBL" id="POM83259.1"/>
    </source>
</evidence>
<keyword evidence="3" id="KW-1185">Reference proteome</keyword>
<gene>
    <name evidence="2" type="ORF">CmeUKMEL1_06500</name>
</gene>
<dbReference type="VEuPathDB" id="CryptoDB:CmeUKMEL1_06500"/>
<evidence type="ECO:0000313" key="3">
    <source>
        <dbReference type="Proteomes" id="UP000236928"/>
    </source>
</evidence>